<gene>
    <name evidence="1" type="ORF">SAMN05421820_102563</name>
</gene>
<sequence>MEDLHEVILMGHSYAGAVIAGVADRIPERLSKLVFLDALIVDNGQSVNDLNPAEVVESFKTAAVKNDNGLSIPILSSEFFGVTDPAAIKWADAKLTNQPYRTFSQKLVLKNQYGNKVPITYIACTGPELRAIQRSYLSALWFHPDS</sequence>
<reference evidence="2" key="1">
    <citation type="submission" date="2016-10" db="EMBL/GenBank/DDBJ databases">
        <authorList>
            <person name="Varghese N."/>
            <person name="Submissions S."/>
        </authorList>
    </citation>
    <scope>NUCLEOTIDE SEQUENCE [LARGE SCALE GENOMIC DNA]</scope>
    <source>
        <strain evidence="2">DSM 19110</strain>
    </source>
</reference>
<dbReference type="OrthoDB" id="9112061at2"/>
<dbReference type="InterPro" id="IPR029058">
    <property type="entry name" value="AB_hydrolase_fold"/>
</dbReference>
<dbReference type="AlphaFoldDB" id="A0A1G9P6X6"/>
<organism evidence="1 2">
    <name type="scientific">Pedobacter steynii</name>
    <dbReference type="NCBI Taxonomy" id="430522"/>
    <lineage>
        <taxon>Bacteria</taxon>
        <taxon>Pseudomonadati</taxon>
        <taxon>Bacteroidota</taxon>
        <taxon>Sphingobacteriia</taxon>
        <taxon>Sphingobacteriales</taxon>
        <taxon>Sphingobacteriaceae</taxon>
        <taxon>Pedobacter</taxon>
    </lineage>
</organism>
<dbReference type="Gene3D" id="3.40.50.1820">
    <property type="entry name" value="alpha/beta hydrolase"/>
    <property type="match status" value="1"/>
</dbReference>
<evidence type="ECO:0008006" key="3">
    <source>
        <dbReference type="Google" id="ProtNLM"/>
    </source>
</evidence>
<dbReference type="SUPFAM" id="SSF53474">
    <property type="entry name" value="alpha/beta-Hydrolases"/>
    <property type="match status" value="1"/>
</dbReference>
<dbReference type="Proteomes" id="UP000183200">
    <property type="component" value="Unassembled WGS sequence"/>
</dbReference>
<dbReference type="RefSeq" id="WP_143010363.1">
    <property type="nucleotide sequence ID" value="NZ_FNGY01000002.1"/>
</dbReference>
<accession>A0A1G9P6X6</accession>
<evidence type="ECO:0000313" key="1">
    <source>
        <dbReference type="EMBL" id="SDL94489.1"/>
    </source>
</evidence>
<proteinExistence type="predicted"/>
<name>A0A1G9P6X6_9SPHI</name>
<keyword evidence="2" id="KW-1185">Reference proteome</keyword>
<evidence type="ECO:0000313" key="2">
    <source>
        <dbReference type="Proteomes" id="UP000183200"/>
    </source>
</evidence>
<dbReference type="EMBL" id="FNGY01000002">
    <property type="protein sequence ID" value="SDL94489.1"/>
    <property type="molecule type" value="Genomic_DNA"/>
</dbReference>
<protein>
    <recommendedName>
        <fullName evidence="3">Alpha/beta hydrolase family protein</fullName>
    </recommendedName>
</protein>